<name>A0AAE7MRU1_ENTGA</name>
<sequence>MKYENVYTVAEENSHRFYQLPKELFINESYKGLSISAKMIYSFLLDRKELSRTNNWIDEYGQVFLLFTRKHVGEMLNLSDKPVTNAFKELIKADLIKEERQGLNKPNKIYVCKINYGIGESPIQESEYIRPNDTEINNTEKNNNLDDDKDNSFFSEKENATTYFIHDYKSIIKGLNFKDEQAEQVINVIVGYSEKYRDTLQKFHPRISHKQLTKIEVMIRYMDYLETWDWRELIDRYFEETNYGDGNINRFFAGTEEAGVIVGMINE</sequence>
<gene>
    <name evidence="2" type="ORF">EGM181_15040</name>
</gene>
<reference evidence="2 3" key="1">
    <citation type="submission" date="2020-03" db="EMBL/GenBank/DDBJ databases">
        <title>Characterization of ganglioside-mimicking enterococci.</title>
        <authorList>
            <person name="Patry R.T."/>
            <person name="Nothaft H."/>
            <person name="Bridger R."/>
            <person name="Shajahan A."/>
            <person name="Huynh S."/>
            <person name="Sanchez S."/>
            <person name="Azadi P."/>
            <person name="Cooper K."/>
            <person name="Miller W.G."/>
            <person name="Parker C.T."/>
            <person name="Wells L."/>
            <person name="Szymanski C.M."/>
        </authorList>
    </citation>
    <scope>NUCLEOTIDE SEQUENCE [LARGE SCALE GENOMIC DNA]</scope>
    <source>
        <strain evidence="2 3">EGM181</strain>
    </source>
</reference>
<evidence type="ECO:0000259" key="1">
    <source>
        <dbReference type="Pfam" id="PF06970"/>
    </source>
</evidence>
<proteinExistence type="predicted"/>
<dbReference type="RefSeq" id="WP_113849218.1">
    <property type="nucleotide sequence ID" value="NZ_CP050485.1"/>
</dbReference>
<evidence type="ECO:0000313" key="2">
    <source>
        <dbReference type="EMBL" id="QOG28478.1"/>
    </source>
</evidence>
<organism evidence="2 3">
    <name type="scientific">Enterococcus gallinarum</name>
    <dbReference type="NCBI Taxonomy" id="1353"/>
    <lineage>
        <taxon>Bacteria</taxon>
        <taxon>Bacillati</taxon>
        <taxon>Bacillota</taxon>
        <taxon>Bacilli</taxon>
        <taxon>Lactobacillales</taxon>
        <taxon>Enterococcaceae</taxon>
        <taxon>Enterococcus</taxon>
    </lineage>
</organism>
<dbReference type="Proteomes" id="UP000516696">
    <property type="component" value="Chromosome"/>
</dbReference>
<protein>
    <recommendedName>
        <fullName evidence="1">Replication initiator A N-terminal domain-containing protein</fullName>
    </recommendedName>
</protein>
<dbReference type="EMBL" id="CP050485">
    <property type="protein sequence ID" value="QOG28478.1"/>
    <property type="molecule type" value="Genomic_DNA"/>
</dbReference>
<feature type="domain" description="Replication initiator A N-terminal" evidence="1">
    <location>
        <begin position="16"/>
        <end position="90"/>
    </location>
</feature>
<dbReference type="InterPro" id="IPR010724">
    <property type="entry name" value="RepA_N"/>
</dbReference>
<dbReference type="Pfam" id="PF06970">
    <property type="entry name" value="RepA_N"/>
    <property type="match status" value="1"/>
</dbReference>
<accession>A0AAE7MRU1</accession>
<dbReference type="AlphaFoldDB" id="A0AAE7MRU1"/>
<evidence type="ECO:0000313" key="3">
    <source>
        <dbReference type="Proteomes" id="UP000516696"/>
    </source>
</evidence>